<reference evidence="1" key="1">
    <citation type="submission" date="2018-05" db="EMBL/GenBank/DDBJ databases">
        <authorList>
            <person name="Lanie J.A."/>
            <person name="Ng W.-L."/>
            <person name="Kazmierczak K.M."/>
            <person name="Andrzejewski T.M."/>
            <person name="Davidsen T.M."/>
            <person name="Wayne K.J."/>
            <person name="Tettelin H."/>
            <person name="Glass J.I."/>
            <person name="Rusch D."/>
            <person name="Podicherti R."/>
            <person name="Tsui H.-C.T."/>
            <person name="Winkler M.E."/>
        </authorList>
    </citation>
    <scope>NUCLEOTIDE SEQUENCE</scope>
</reference>
<dbReference type="AlphaFoldDB" id="A0A382N8H9"/>
<proteinExistence type="predicted"/>
<name>A0A382N8H9_9ZZZZ</name>
<organism evidence="1">
    <name type="scientific">marine metagenome</name>
    <dbReference type="NCBI Taxonomy" id="408172"/>
    <lineage>
        <taxon>unclassified sequences</taxon>
        <taxon>metagenomes</taxon>
        <taxon>ecological metagenomes</taxon>
    </lineage>
</organism>
<accession>A0A382N8H9</accession>
<sequence>VTSSLRDYILKIERAFVFNLEGEESERYIGE</sequence>
<protein>
    <submittedName>
        <fullName evidence="1">Uncharacterized protein</fullName>
    </submittedName>
</protein>
<evidence type="ECO:0000313" key="1">
    <source>
        <dbReference type="EMBL" id="SVC56858.1"/>
    </source>
</evidence>
<feature type="non-terminal residue" evidence="1">
    <location>
        <position position="1"/>
    </location>
</feature>
<dbReference type="EMBL" id="UINC01098381">
    <property type="protein sequence ID" value="SVC56858.1"/>
    <property type="molecule type" value="Genomic_DNA"/>
</dbReference>
<gene>
    <name evidence="1" type="ORF">METZ01_LOCUS309712</name>
</gene>